<dbReference type="EMBL" id="HG673427">
    <property type="protein sequence ID" value="CDI83504.1"/>
    <property type="molecule type" value="Genomic_DNA"/>
</dbReference>
<organism evidence="1 2">
    <name type="scientific">Eimeria acervulina</name>
    <name type="common">Coccidian parasite</name>
    <dbReference type="NCBI Taxonomy" id="5801"/>
    <lineage>
        <taxon>Eukaryota</taxon>
        <taxon>Sar</taxon>
        <taxon>Alveolata</taxon>
        <taxon>Apicomplexa</taxon>
        <taxon>Conoidasida</taxon>
        <taxon>Coccidia</taxon>
        <taxon>Eucoccidiorida</taxon>
        <taxon>Eimeriorina</taxon>
        <taxon>Eimeriidae</taxon>
        <taxon>Eimeria</taxon>
    </lineage>
</organism>
<accession>U6GYC2</accession>
<evidence type="ECO:0000313" key="2">
    <source>
        <dbReference type="Proteomes" id="UP000018050"/>
    </source>
</evidence>
<reference evidence="1" key="1">
    <citation type="submission" date="2013-10" db="EMBL/GenBank/DDBJ databases">
        <title>Genomic analysis of the causative agents of coccidiosis in chickens.</title>
        <authorList>
            <person name="Reid A.J."/>
            <person name="Blake D."/>
            <person name="Billington K."/>
            <person name="Browne H."/>
            <person name="Dunn M."/>
            <person name="Hung S."/>
            <person name="Kawahara F."/>
            <person name="Miranda-Saavedra D."/>
            <person name="Mourier T."/>
            <person name="Nagra H."/>
            <person name="Otto T.D."/>
            <person name="Rawlings N."/>
            <person name="Sanchez A."/>
            <person name="Sanders M."/>
            <person name="Subramaniam C."/>
            <person name="Tay Y."/>
            <person name="Dear P."/>
            <person name="Doerig C."/>
            <person name="Gruber A."/>
            <person name="Parkinson J."/>
            <person name="Shirley M."/>
            <person name="Wan K.L."/>
            <person name="Berriman M."/>
            <person name="Tomley F."/>
            <person name="Pain A."/>
        </authorList>
    </citation>
    <scope>NUCLEOTIDE SEQUENCE</scope>
    <source>
        <strain evidence="1">Houghton</strain>
    </source>
</reference>
<evidence type="ECO:0000313" key="1">
    <source>
        <dbReference type="EMBL" id="CDI83504.1"/>
    </source>
</evidence>
<keyword evidence="2" id="KW-1185">Reference proteome</keyword>
<protein>
    <submittedName>
        <fullName evidence="1">Uncharacterized protein</fullName>
    </submittedName>
</protein>
<dbReference type="VEuPathDB" id="ToxoDB:EAH_00039630"/>
<dbReference type="GeneID" id="25272033"/>
<sequence>MHWDLLNASGLVRSQDIRRKHGNYALFVNLGQFHYGAYGTLIQPTKVSPAEHCRIIILMNGQWHVSWEQASYGCLRWMQGATADGACRVSDTGKVLAGASPETSTPVLCGEQEKRNAIHGHPHRQQEWCKCIRRSDAEPVVRCVARVQMRIAVTRKEAGLVGQEGVFGSAYVMYARRSKLIRSPFQPVGYQASIRASILEEVWSCSFKISLVFEAIDAYAHAGKCMELQCEKQWGPMPVKPCPDLVSAEWVVSSMQYAFVRKFDPTDDLTELVKQHACSTIRKQQ</sequence>
<gene>
    <name evidence="1" type="ORF">EAH_00039630</name>
</gene>
<dbReference type="RefSeq" id="XP_013247386.1">
    <property type="nucleotide sequence ID" value="XM_013391932.1"/>
</dbReference>
<reference evidence="1" key="2">
    <citation type="submission" date="2013-10" db="EMBL/GenBank/DDBJ databases">
        <authorList>
            <person name="Aslett M."/>
        </authorList>
    </citation>
    <scope>NUCLEOTIDE SEQUENCE</scope>
    <source>
        <strain evidence="1">Houghton</strain>
    </source>
</reference>
<dbReference type="Proteomes" id="UP000018050">
    <property type="component" value="Unassembled WGS sequence"/>
</dbReference>
<proteinExistence type="predicted"/>
<name>U6GYC2_EIMAC</name>
<dbReference type="AlphaFoldDB" id="U6GYC2"/>